<dbReference type="SUPFAM" id="SSF56925">
    <property type="entry name" value="OMPA-like"/>
    <property type="match status" value="1"/>
</dbReference>
<dbReference type="InterPro" id="IPR011250">
    <property type="entry name" value="OMP/PagP_B-barrel"/>
</dbReference>
<feature type="signal peptide" evidence="1">
    <location>
        <begin position="1"/>
        <end position="19"/>
    </location>
</feature>
<sequence length="168" mass="18300">MKKIILFFGLLLTAGVASAQSFKPGDVQINGGLGISGPGVMVYAAADLGVADKISVGGELFYRGRTYSNVRYTSVGFLANGNYHFGEHIKGIPSNVDLYGGLSLGYYSWSNDSDYRDWTPYYDSGFALRLQSGGRYFFNKNFGVNAELFVEHNSFAAAGFKAGVTYRF</sequence>
<dbReference type="AlphaFoldDB" id="A0A1Z4BN86"/>
<keyword evidence="1" id="KW-0732">Signal</keyword>
<accession>A0A1Z4BN86</accession>
<proteinExistence type="predicted"/>
<evidence type="ECO:0000313" key="2">
    <source>
        <dbReference type="EMBL" id="ASF42764.1"/>
    </source>
</evidence>
<keyword evidence="3" id="KW-1185">Reference proteome</keyword>
<reference evidence="3" key="1">
    <citation type="submission" date="2017-06" db="EMBL/GenBank/DDBJ databases">
        <title>Complete genome sequence of Capnocytophaga sp. KCOM 1579 (=ChDC OS43) isolated from a human refractory periapical abscess lesion.</title>
        <authorList>
            <person name="Kook J.-K."/>
            <person name="Park S.-N."/>
            <person name="Lim Y.K."/>
            <person name="Roh H."/>
        </authorList>
    </citation>
    <scope>NUCLEOTIDE SEQUENCE [LARGE SCALE GENOMIC DNA]</scope>
    <source>
        <strain evidence="3">ChDC OS43</strain>
    </source>
</reference>
<evidence type="ECO:0000256" key="1">
    <source>
        <dbReference type="SAM" id="SignalP"/>
    </source>
</evidence>
<dbReference type="RefSeq" id="WP_088593867.1">
    <property type="nucleotide sequence ID" value="NZ_CP022022.1"/>
</dbReference>
<evidence type="ECO:0000313" key="3">
    <source>
        <dbReference type="Proteomes" id="UP000197007"/>
    </source>
</evidence>
<dbReference type="EMBL" id="CP022022">
    <property type="protein sequence ID" value="ASF42764.1"/>
    <property type="molecule type" value="Genomic_DNA"/>
</dbReference>
<name>A0A1Z4BN86_9FLAO</name>
<protein>
    <recommendedName>
        <fullName evidence="4">Outer membrane protein beta-barrel domain-containing protein</fullName>
    </recommendedName>
</protein>
<gene>
    <name evidence="2" type="ORF">CBG49_06570</name>
</gene>
<organism evidence="2 3">
    <name type="scientific">Capnocytophaga endodontalis</name>
    <dbReference type="NCBI Taxonomy" id="2708117"/>
    <lineage>
        <taxon>Bacteria</taxon>
        <taxon>Pseudomonadati</taxon>
        <taxon>Bacteroidota</taxon>
        <taxon>Flavobacteriia</taxon>
        <taxon>Flavobacteriales</taxon>
        <taxon>Flavobacteriaceae</taxon>
        <taxon>Capnocytophaga</taxon>
    </lineage>
</organism>
<dbReference type="Gene3D" id="2.40.160.20">
    <property type="match status" value="1"/>
</dbReference>
<dbReference type="KEGG" id="capn:CBG49_06570"/>
<evidence type="ECO:0008006" key="4">
    <source>
        <dbReference type="Google" id="ProtNLM"/>
    </source>
</evidence>
<dbReference type="Proteomes" id="UP000197007">
    <property type="component" value="Chromosome"/>
</dbReference>
<feature type="chain" id="PRO_5012825659" description="Outer membrane protein beta-barrel domain-containing protein" evidence="1">
    <location>
        <begin position="20"/>
        <end position="168"/>
    </location>
</feature>